<dbReference type="InterPro" id="IPR050162">
    <property type="entry name" value="MsrA_MetSO_reductase"/>
</dbReference>
<dbReference type="Proteomes" id="UP000010824">
    <property type="component" value="Chromosome"/>
</dbReference>
<gene>
    <name evidence="4" type="primary">msrA</name>
    <name evidence="6" type="ordered locus">Metfor_0598</name>
</gene>
<proteinExistence type="inferred from homology"/>
<accession>L0HF13</accession>
<dbReference type="HAMAP" id="MF_01401">
    <property type="entry name" value="MsrA"/>
    <property type="match status" value="1"/>
</dbReference>
<protein>
    <recommendedName>
        <fullName evidence="4">Peptide methionine sulfoxide reductase MsrA</fullName>
        <shortName evidence="4">Protein-methionine-S-oxide reductase</shortName>
        <ecNumber evidence="4">1.8.4.11</ecNumber>
    </recommendedName>
    <alternativeName>
        <fullName evidence="4">Peptide-methionine (S)-S-oxide reductase</fullName>
        <shortName evidence="4">Peptide Met(O) reductase</shortName>
    </alternativeName>
</protein>
<comment type="similarity">
    <text evidence="4">Belongs to the MsrA Met sulfoxide reductase family.</text>
</comment>
<dbReference type="GO" id="GO:0005737">
    <property type="term" value="C:cytoplasm"/>
    <property type="evidence" value="ECO:0007669"/>
    <property type="project" value="TreeGrafter"/>
</dbReference>
<sequence>MAGTESTRKLATFGAGCFWGVEEAFRTINGVITTAVGYMGGFVESPTYEQVCTGETGHAEVVQLTYDPARVSYEKLLDVFWSVHDPTQFNRQGPDIGPNYRSVIFFHDAEQGTIARRSKLDIELSGRYGSRSIMTAIQPAGPFYRAEEYHQQFFKKRGGGRCHL</sequence>
<reference evidence="6 7" key="2">
    <citation type="journal article" date="2014" name="Genome Announc.">
        <title>Complete Genome Sequence of Methanoregula formicica SMSPT, a Mesophilic Hydrogenotrophic Methanogen Isolated from a Methanogenic Upflow Anaerobic Sludge Blanket Reactor.</title>
        <authorList>
            <person name="Yamamoto K."/>
            <person name="Tamaki H."/>
            <person name="Cadillo-Quiroz H."/>
            <person name="Imachi H."/>
            <person name="Kyrpides N."/>
            <person name="Woyke T."/>
            <person name="Goodwin L."/>
            <person name="Zinder S.H."/>
            <person name="Kamagata Y."/>
            <person name="Liu W.T."/>
        </authorList>
    </citation>
    <scope>NUCLEOTIDE SEQUENCE [LARGE SCALE GENOMIC DNA]</scope>
    <source>
        <strain evidence="7">DSM 22288 / NBRC 105244 / SMSP</strain>
    </source>
</reference>
<dbReference type="EC" id="1.8.4.11" evidence="4"/>
<comment type="catalytic activity">
    <reaction evidence="2 4">
        <text>L-methionyl-[protein] + [thioredoxin]-disulfide + H2O = L-methionyl-(S)-S-oxide-[protein] + [thioredoxin]-dithiol</text>
        <dbReference type="Rhea" id="RHEA:14217"/>
        <dbReference type="Rhea" id="RHEA-COMP:10698"/>
        <dbReference type="Rhea" id="RHEA-COMP:10700"/>
        <dbReference type="Rhea" id="RHEA-COMP:12313"/>
        <dbReference type="Rhea" id="RHEA-COMP:12315"/>
        <dbReference type="ChEBI" id="CHEBI:15377"/>
        <dbReference type="ChEBI" id="CHEBI:16044"/>
        <dbReference type="ChEBI" id="CHEBI:29950"/>
        <dbReference type="ChEBI" id="CHEBI:44120"/>
        <dbReference type="ChEBI" id="CHEBI:50058"/>
        <dbReference type="EC" id="1.8.4.11"/>
    </reaction>
</comment>
<dbReference type="Gene3D" id="3.30.1060.10">
    <property type="entry name" value="Peptide methionine sulphoxide reductase MsrA"/>
    <property type="match status" value="1"/>
</dbReference>
<evidence type="ECO:0000256" key="4">
    <source>
        <dbReference type="HAMAP-Rule" id="MF_01401"/>
    </source>
</evidence>
<evidence type="ECO:0000313" key="6">
    <source>
        <dbReference type="EMBL" id="AGB01659.1"/>
    </source>
</evidence>
<organism evidence="6 7">
    <name type="scientific">Methanoregula formicica (strain DSM 22288 / NBRC 105244 / SMSP)</name>
    <dbReference type="NCBI Taxonomy" id="593750"/>
    <lineage>
        <taxon>Archaea</taxon>
        <taxon>Methanobacteriati</taxon>
        <taxon>Methanobacteriota</taxon>
        <taxon>Stenosarchaea group</taxon>
        <taxon>Methanomicrobia</taxon>
        <taxon>Methanomicrobiales</taxon>
        <taxon>Methanoregulaceae</taxon>
        <taxon>Methanoregula</taxon>
    </lineage>
</organism>
<evidence type="ECO:0000256" key="2">
    <source>
        <dbReference type="ARBA" id="ARBA00047806"/>
    </source>
</evidence>
<dbReference type="KEGG" id="mfo:Metfor_0598"/>
<keyword evidence="7" id="KW-1185">Reference proteome</keyword>
<dbReference type="GO" id="GO:0033744">
    <property type="term" value="F:L-methionine:thioredoxin-disulfide S-oxidoreductase activity"/>
    <property type="evidence" value="ECO:0007669"/>
    <property type="project" value="RHEA"/>
</dbReference>
<feature type="domain" description="Peptide methionine sulphoxide reductase MsrA" evidence="5">
    <location>
        <begin position="11"/>
        <end position="163"/>
    </location>
</feature>
<evidence type="ECO:0000313" key="7">
    <source>
        <dbReference type="Proteomes" id="UP000010824"/>
    </source>
</evidence>
<dbReference type="InterPro" id="IPR002569">
    <property type="entry name" value="Met_Sox_Rdtase_MsrA_dom"/>
</dbReference>
<dbReference type="HOGENOM" id="CLU_031040_10_2_2"/>
<evidence type="ECO:0000256" key="1">
    <source>
        <dbReference type="ARBA" id="ARBA00023002"/>
    </source>
</evidence>
<dbReference type="GO" id="GO:0034599">
    <property type="term" value="P:cellular response to oxidative stress"/>
    <property type="evidence" value="ECO:0007669"/>
    <property type="project" value="TreeGrafter"/>
</dbReference>
<dbReference type="STRING" id="593750.Metfor_0598"/>
<dbReference type="InParanoid" id="L0HF13"/>
<name>L0HF13_METFS</name>
<dbReference type="EMBL" id="CP003167">
    <property type="protein sequence ID" value="AGB01659.1"/>
    <property type="molecule type" value="Genomic_DNA"/>
</dbReference>
<dbReference type="PANTHER" id="PTHR42799">
    <property type="entry name" value="MITOCHONDRIAL PEPTIDE METHIONINE SULFOXIDE REDUCTASE"/>
    <property type="match status" value="1"/>
</dbReference>
<dbReference type="InterPro" id="IPR036509">
    <property type="entry name" value="Met_Sox_Rdtase_MsrA_sf"/>
</dbReference>
<dbReference type="GeneID" id="14309271"/>
<comment type="catalytic activity">
    <reaction evidence="3 4">
        <text>[thioredoxin]-disulfide + L-methionine + H2O = L-methionine (S)-S-oxide + [thioredoxin]-dithiol</text>
        <dbReference type="Rhea" id="RHEA:19993"/>
        <dbReference type="Rhea" id="RHEA-COMP:10698"/>
        <dbReference type="Rhea" id="RHEA-COMP:10700"/>
        <dbReference type="ChEBI" id="CHEBI:15377"/>
        <dbReference type="ChEBI" id="CHEBI:29950"/>
        <dbReference type="ChEBI" id="CHEBI:50058"/>
        <dbReference type="ChEBI" id="CHEBI:57844"/>
        <dbReference type="ChEBI" id="CHEBI:58772"/>
        <dbReference type="EC" id="1.8.4.11"/>
    </reaction>
</comment>
<keyword evidence="1 4" id="KW-0560">Oxidoreductase</keyword>
<dbReference type="RefSeq" id="WP_015284623.1">
    <property type="nucleotide sequence ID" value="NC_019943.1"/>
</dbReference>
<dbReference type="SUPFAM" id="SSF55068">
    <property type="entry name" value="Peptide methionine sulfoxide reductase"/>
    <property type="match status" value="1"/>
</dbReference>
<dbReference type="GO" id="GO:0008113">
    <property type="term" value="F:peptide-methionine (S)-S-oxide reductase activity"/>
    <property type="evidence" value="ECO:0007669"/>
    <property type="project" value="UniProtKB-UniRule"/>
</dbReference>
<comment type="function">
    <text evidence="4">Has an important function as a repair enzyme for proteins that have been inactivated by oxidation. Catalyzes the reversible oxidation-reduction of methionine sulfoxide in proteins to methionine.</text>
</comment>
<evidence type="ECO:0000256" key="3">
    <source>
        <dbReference type="ARBA" id="ARBA00048782"/>
    </source>
</evidence>
<dbReference type="AlphaFoldDB" id="L0HF13"/>
<dbReference type="eggNOG" id="arCOG02816">
    <property type="taxonomic scope" value="Archaea"/>
</dbReference>
<dbReference type="NCBIfam" id="TIGR00401">
    <property type="entry name" value="msrA"/>
    <property type="match status" value="1"/>
</dbReference>
<feature type="active site" evidence="4">
    <location>
        <position position="17"/>
    </location>
</feature>
<reference evidence="7" key="1">
    <citation type="submission" date="2011-12" db="EMBL/GenBank/DDBJ databases">
        <title>Complete sequence of Methanoregula formicicum SMSP.</title>
        <authorList>
            <person name="Lucas S."/>
            <person name="Han J."/>
            <person name="Lapidus A."/>
            <person name="Cheng J.-F."/>
            <person name="Goodwin L."/>
            <person name="Pitluck S."/>
            <person name="Peters L."/>
            <person name="Ovchinnikova G."/>
            <person name="Teshima H."/>
            <person name="Detter J.C."/>
            <person name="Han C."/>
            <person name="Tapia R."/>
            <person name="Land M."/>
            <person name="Hauser L."/>
            <person name="Kyrpides N."/>
            <person name="Ivanova N."/>
            <person name="Pagani I."/>
            <person name="Imachi H."/>
            <person name="Tamaki H."/>
            <person name="Sekiguchi Y."/>
            <person name="Kamagata Y."/>
            <person name="Cadillo-Quiroz H."/>
            <person name="Zinder S."/>
            <person name="Liu W.-T."/>
            <person name="Woyke T."/>
        </authorList>
    </citation>
    <scope>NUCLEOTIDE SEQUENCE [LARGE SCALE GENOMIC DNA]</scope>
    <source>
        <strain evidence="7">DSM 22288 / NBRC 105244 / SMSP</strain>
    </source>
</reference>
<dbReference type="PANTHER" id="PTHR42799:SF2">
    <property type="entry name" value="MITOCHONDRIAL PEPTIDE METHIONINE SULFOXIDE REDUCTASE"/>
    <property type="match status" value="1"/>
</dbReference>
<dbReference type="OrthoDB" id="7150at2157"/>
<evidence type="ECO:0000259" key="5">
    <source>
        <dbReference type="Pfam" id="PF01625"/>
    </source>
</evidence>
<dbReference type="Pfam" id="PF01625">
    <property type="entry name" value="PMSR"/>
    <property type="match status" value="1"/>
</dbReference>